<organism evidence="2 3">
    <name type="scientific">Fasciola gigantica</name>
    <name type="common">Giant liver fluke</name>
    <dbReference type="NCBI Taxonomy" id="46835"/>
    <lineage>
        <taxon>Eukaryota</taxon>
        <taxon>Metazoa</taxon>
        <taxon>Spiralia</taxon>
        <taxon>Lophotrochozoa</taxon>
        <taxon>Platyhelminthes</taxon>
        <taxon>Trematoda</taxon>
        <taxon>Digenea</taxon>
        <taxon>Plagiorchiida</taxon>
        <taxon>Echinostomata</taxon>
        <taxon>Echinostomatoidea</taxon>
        <taxon>Fasciolidae</taxon>
        <taxon>Fasciola</taxon>
    </lineage>
</organism>
<accession>A0A504YKX4</accession>
<dbReference type="AlphaFoldDB" id="A0A504YKX4"/>
<dbReference type="EMBL" id="SUNJ01012006">
    <property type="protein sequence ID" value="TPP58450.1"/>
    <property type="molecule type" value="Genomic_DNA"/>
</dbReference>
<evidence type="ECO:0000313" key="2">
    <source>
        <dbReference type="EMBL" id="TPP58450.1"/>
    </source>
</evidence>
<keyword evidence="1" id="KW-1133">Transmembrane helix</keyword>
<dbReference type="OrthoDB" id="10615808at2759"/>
<gene>
    <name evidence="2" type="ORF">FGIG_09808</name>
</gene>
<keyword evidence="1" id="KW-0812">Transmembrane</keyword>
<dbReference type="Proteomes" id="UP000316759">
    <property type="component" value="Unassembled WGS sequence"/>
</dbReference>
<comment type="caution">
    <text evidence="2">The sequence shown here is derived from an EMBL/GenBank/DDBJ whole genome shotgun (WGS) entry which is preliminary data.</text>
</comment>
<proteinExistence type="predicted"/>
<evidence type="ECO:0000256" key="1">
    <source>
        <dbReference type="SAM" id="Phobius"/>
    </source>
</evidence>
<protein>
    <submittedName>
        <fullName evidence="2">Uncharacterized protein</fullName>
    </submittedName>
</protein>
<sequence length="142" mass="16133">MSFDLSYPDELELPDPEWDYGLAEEVDHDEDNGDWSGTSWPISAMLGSKMHELFACSKTVLAQSFDNLAFILILCLIWRLLYMLLVSIFCTSGKRNRVPVIILHIASIIQGEENSLVSSLKPRIYVTHFRLHSNPSSLCETQ</sequence>
<reference evidence="2 3" key="1">
    <citation type="submission" date="2019-04" db="EMBL/GenBank/DDBJ databases">
        <title>Annotation for the trematode Fasciola gigantica.</title>
        <authorList>
            <person name="Choi Y.-J."/>
        </authorList>
    </citation>
    <scope>NUCLEOTIDE SEQUENCE [LARGE SCALE GENOMIC DNA]</scope>
    <source>
        <strain evidence="2">Uganda_cow_1</strain>
    </source>
</reference>
<keyword evidence="3" id="KW-1185">Reference proteome</keyword>
<feature type="transmembrane region" description="Helical" evidence="1">
    <location>
        <begin position="68"/>
        <end position="90"/>
    </location>
</feature>
<keyword evidence="1" id="KW-0472">Membrane</keyword>
<evidence type="ECO:0000313" key="3">
    <source>
        <dbReference type="Proteomes" id="UP000316759"/>
    </source>
</evidence>
<name>A0A504YKX4_FASGI</name>